<dbReference type="OrthoDB" id="9810929at2"/>
<dbReference type="SUPFAM" id="SSF53756">
    <property type="entry name" value="UDP-Glycosyltransferase/glycogen phosphorylase"/>
    <property type="match status" value="1"/>
</dbReference>
<dbReference type="Pfam" id="PF13439">
    <property type="entry name" value="Glyco_transf_4"/>
    <property type="match status" value="1"/>
</dbReference>
<organism evidence="3 4">
    <name type="scientific">Sunxiuqinia dokdonensis</name>
    <dbReference type="NCBI Taxonomy" id="1409788"/>
    <lineage>
        <taxon>Bacteria</taxon>
        <taxon>Pseudomonadati</taxon>
        <taxon>Bacteroidota</taxon>
        <taxon>Bacteroidia</taxon>
        <taxon>Marinilabiliales</taxon>
        <taxon>Prolixibacteraceae</taxon>
        <taxon>Sunxiuqinia</taxon>
    </lineage>
</organism>
<protein>
    <submittedName>
        <fullName evidence="3">4-alpha-glucanotransferase</fullName>
    </submittedName>
</protein>
<evidence type="ECO:0000313" key="4">
    <source>
        <dbReference type="Proteomes" id="UP000036958"/>
    </source>
</evidence>
<keyword evidence="4" id="KW-1185">Reference proteome</keyword>
<feature type="domain" description="Glycosyltransferase subfamily 4-like N-terminal" evidence="2">
    <location>
        <begin position="139"/>
        <end position="237"/>
    </location>
</feature>
<gene>
    <name evidence="3" type="ORF">NC99_27290</name>
</gene>
<comment type="caution">
    <text evidence="3">The sequence shown here is derived from an EMBL/GenBank/DDBJ whole genome shotgun (WGS) entry which is preliminary data.</text>
</comment>
<dbReference type="InterPro" id="IPR001296">
    <property type="entry name" value="Glyco_trans_1"/>
</dbReference>
<dbReference type="AlphaFoldDB" id="A0A0L8V7S7"/>
<reference evidence="4" key="1">
    <citation type="submission" date="2015-07" db="EMBL/GenBank/DDBJ databases">
        <title>Genome sequencing of Sunxiuqinia dokdonensis strain SK.</title>
        <authorList>
            <person name="Ahn S."/>
            <person name="Kim B.-C."/>
        </authorList>
    </citation>
    <scope>NUCLEOTIDE SEQUENCE [LARGE SCALE GENOMIC DNA]</scope>
    <source>
        <strain evidence="4">SK</strain>
    </source>
</reference>
<evidence type="ECO:0000259" key="2">
    <source>
        <dbReference type="Pfam" id="PF13439"/>
    </source>
</evidence>
<name>A0A0L8V7S7_9BACT</name>
<dbReference type="Gene3D" id="3.40.50.2000">
    <property type="entry name" value="Glycogen Phosphorylase B"/>
    <property type="match status" value="2"/>
</dbReference>
<dbReference type="PANTHER" id="PTHR45947:SF14">
    <property type="entry name" value="SLL1723 PROTEIN"/>
    <property type="match status" value="1"/>
</dbReference>
<dbReference type="GO" id="GO:0016757">
    <property type="term" value="F:glycosyltransferase activity"/>
    <property type="evidence" value="ECO:0007669"/>
    <property type="project" value="InterPro"/>
</dbReference>
<dbReference type="CDD" id="cd03801">
    <property type="entry name" value="GT4_PimA-like"/>
    <property type="match status" value="1"/>
</dbReference>
<dbReference type="PANTHER" id="PTHR45947">
    <property type="entry name" value="SULFOQUINOVOSYL TRANSFERASE SQD2"/>
    <property type="match status" value="1"/>
</dbReference>
<dbReference type="Proteomes" id="UP000036958">
    <property type="component" value="Unassembled WGS sequence"/>
</dbReference>
<evidence type="ECO:0000313" key="3">
    <source>
        <dbReference type="EMBL" id="KOH44499.1"/>
    </source>
</evidence>
<dbReference type="PROSITE" id="PS51257">
    <property type="entry name" value="PROKAR_LIPOPROTEIN"/>
    <property type="match status" value="1"/>
</dbReference>
<accession>A0A0L8V7S7</accession>
<dbReference type="RefSeq" id="WP_053184190.1">
    <property type="nucleotide sequence ID" value="NZ_LGIA01000161.1"/>
</dbReference>
<feature type="domain" description="Glycosyl transferase family 1" evidence="1">
    <location>
        <begin position="242"/>
        <end position="405"/>
    </location>
</feature>
<sequence length="430" mass="48991">MKVLMFGWEFPPHISGGLGTACYGLTKGLAEYKDVEVIFVVPKAHGDEDQSSMKLLGANEIPITRKKVQFRDLQKKIDYYEVESGMVPYMDPEEFWKLSSKKYSEKTRFVETDEDGRLEFSGTYGNDLLHEIYKYSLVAEVIARDQEFDLIHAHDWLAYPAGIAAKEASGKPLVIHVHATDFDRSGGSVNPQVFDIEQRGMRAADKIITVSNMTRRIVIEKYGIDPAKITTVYNAVEPISREEKVRLKKGVEDKIVTFLGRITMQKGPEYFVEAANLVLKRMKNVRFVMAGSGDMMNRMVKRAAELKISDNFHFTGFLKGDDVFDMFRMSDVFVMPSVSEPFGIVPLEAMQTNVPVIISNQSGVAEILKYAVKTDYWDVHAMADAIYGLLNYPGMWNMFMKHGKKEVDMLQWKNSARNVRDVYYEALKIE</sequence>
<dbReference type="Pfam" id="PF00534">
    <property type="entry name" value="Glycos_transf_1"/>
    <property type="match status" value="1"/>
</dbReference>
<dbReference type="InterPro" id="IPR050194">
    <property type="entry name" value="Glycosyltransferase_grp1"/>
</dbReference>
<dbReference type="STRING" id="1409788.NC99_27290"/>
<dbReference type="InterPro" id="IPR028098">
    <property type="entry name" value="Glyco_trans_4-like_N"/>
</dbReference>
<evidence type="ECO:0000259" key="1">
    <source>
        <dbReference type="Pfam" id="PF00534"/>
    </source>
</evidence>
<proteinExistence type="predicted"/>
<dbReference type="EMBL" id="LGIA01000161">
    <property type="protein sequence ID" value="KOH44499.1"/>
    <property type="molecule type" value="Genomic_DNA"/>
</dbReference>
<keyword evidence="3" id="KW-0808">Transferase</keyword>
<dbReference type="PATRIC" id="fig|1409788.3.peg.2814"/>